<dbReference type="AlphaFoldDB" id="A0A816XZ54"/>
<name>A0A816XZ54_BRANA</name>
<evidence type="ECO:0000256" key="1">
    <source>
        <dbReference type="SAM" id="Phobius"/>
    </source>
</evidence>
<organism evidence="2">
    <name type="scientific">Brassica napus</name>
    <name type="common">Rape</name>
    <dbReference type="NCBI Taxonomy" id="3708"/>
    <lineage>
        <taxon>Eukaryota</taxon>
        <taxon>Viridiplantae</taxon>
        <taxon>Streptophyta</taxon>
        <taxon>Embryophyta</taxon>
        <taxon>Tracheophyta</taxon>
        <taxon>Spermatophyta</taxon>
        <taxon>Magnoliopsida</taxon>
        <taxon>eudicotyledons</taxon>
        <taxon>Gunneridae</taxon>
        <taxon>Pentapetalae</taxon>
        <taxon>rosids</taxon>
        <taxon>malvids</taxon>
        <taxon>Brassicales</taxon>
        <taxon>Brassicaceae</taxon>
        <taxon>Brassiceae</taxon>
        <taxon>Brassica</taxon>
    </lineage>
</organism>
<sequence length="88" mass="9844">MDMLFLQQTTTTNGSAYSTLELPIYGRFLSETHQFEALKTCEEDNKFLTTVSHRYCLRLTGASLGVLIFTLSLTSLLSSVMRFLALGV</sequence>
<feature type="transmembrane region" description="Helical" evidence="1">
    <location>
        <begin position="64"/>
        <end position="85"/>
    </location>
</feature>
<reference evidence="2" key="1">
    <citation type="submission" date="2021-01" db="EMBL/GenBank/DDBJ databases">
        <authorList>
            <consortium name="Genoscope - CEA"/>
            <person name="William W."/>
        </authorList>
    </citation>
    <scope>NUCLEOTIDE SEQUENCE</scope>
</reference>
<proteinExistence type="predicted"/>
<keyword evidence="1" id="KW-0812">Transmembrane</keyword>
<keyword evidence="1" id="KW-1133">Transmembrane helix</keyword>
<dbReference type="EMBL" id="HG994355">
    <property type="protein sequence ID" value="CAF2153444.1"/>
    <property type="molecule type" value="Genomic_DNA"/>
</dbReference>
<keyword evidence="1" id="KW-0472">Membrane</keyword>
<protein>
    <submittedName>
        <fullName evidence="2">(rape) hypothetical protein</fullName>
    </submittedName>
</protein>
<evidence type="ECO:0000313" key="2">
    <source>
        <dbReference type="EMBL" id="CAF2153444.1"/>
    </source>
</evidence>
<dbReference type="Proteomes" id="UP001295469">
    <property type="component" value="Chromosome A01"/>
</dbReference>
<gene>
    <name evidence="2" type="ORF">DARMORV10_A01P32330.1</name>
</gene>
<accession>A0A816XZ54</accession>